<dbReference type="InterPro" id="IPR008906">
    <property type="entry name" value="HATC_C_dom"/>
</dbReference>
<sequence>MLTMNVSSVSNCCLMAEQKSNPVWQHFTEPTPGKARCNICNGLVSLGAEKGIKKNTTNLWSHLRCHHLQAYKDAQKEKEEAAASTPNVSQPTLTEMFDAQRKWQNSDLRSKKLDTLILEMIATDNQPFTFVSGIGFRRLVAAMEPRYNLKTEKHYRTDILDGIVAKVEKKIKALIAEDAGPFLSFTTDCWSGDTEALMSLTCHFIDDNWERKQVVLNAKAMSGSHTGEYISNMFISLLKYWDISHDRVVLVLRDSGANMVKGLRLAEIPDLSCTAHTIQLIVTDGINSQRAVLDVNAKLKNIAKHFNHSVLAKQNLKKIQKELGLPQHSIIQSEPTRWNSTLHMMQRMLEQKRALNIYAGEYGKIATPAADQWDTVSNLIDTLEPVEEVTLEISRSEASISSVIPSIAVLKMVLQAEGPNTRGIKTLRETMLQSLQKRFARMEETKCLVLATLLDPRYKGHVFFAVDTLTKAKQWIKEEHAIVSEQLKTATTEDQGSDPKQRRVEDEKLPGPSSVLEQMYANILGPHGIPTQESDDEHRISEQLDQYLREPLIERQTGQPLEWWKQNTSRLHLLAPLSRKFLCPPPSSVPSERVFSEIGNIYDNKRSRFTGEHAEQLCFLHNNLPFLNWEY</sequence>
<keyword evidence="7" id="KW-0804">Transcription</keyword>
<name>A0A9Q9XG02_CYPCA</name>
<keyword evidence="8" id="KW-0539">Nucleus</keyword>
<evidence type="ECO:0000256" key="5">
    <source>
        <dbReference type="ARBA" id="ARBA00023015"/>
    </source>
</evidence>
<dbReference type="OrthoDB" id="1607513at2759"/>
<dbReference type="Proteomes" id="UP001155660">
    <property type="component" value="Chromosome A4"/>
</dbReference>
<dbReference type="GeneID" id="122140663"/>
<dbReference type="Pfam" id="PF05699">
    <property type="entry name" value="Dimer_Tnp_hAT"/>
    <property type="match status" value="1"/>
</dbReference>
<evidence type="ECO:0000256" key="9">
    <source>
        <dbReference type="PROSITE-ProRule" id="PRU00027"/>
    </source>
</evidence>
<dbReference type="PANTHER" id="PTHR46481:SF10">
    <property type="entry name" value="ZINC FINGER BED DOMAIN-CONTAINING PROTEIN 39"/>
    <property type="match status" value="1"/>
</dbReference>
<evidence type="ECO:0000256" key="8">
    <source>
        <dbReference type="ARBA" id="ARBA00023242"/>
    </source>
</evidence>
<evidence type="ECO:0000259" key="11">
    <source>
        <dbReference type="PROSITE" id="PS50808"/>
    </source>
</evidence>
<dbReference type="InterPro" id="IPR003656">
    <property type="entry name" value="Znf_BED"/>
</dbReference>
<dbReference type="AlphaFoldDB" id="A0A9Q9XG02"/>
<dbReference type="GO" id="GO:0003677">
    <property type="term" value="F:DNA binding"/>
    <property type="evidence" value="ECO:0007669"/>
    <property type="project" value="UniProtKB-KW"/>
</dbReference>
<keyword evidence="2" id="KW-0479">Metal-binding</keyword>
<evidence type="ECO:0000256" key="2">
    <source>
        <dbReference type="ARBA" id="ARBA00022723"/>
    </source>
</evidence>
<feature type="compositionally biased region" description="Basic and acidic residues" evidence="10">
    <location>
        <begin position="497"/>
        <end position="509"/>
    </location>
</feature>
<evidence type="ECO:0000256" key="1">
    <source>
        <dbReference type="ARBA" id="ARBA00004123"/>
    </source>
</evidence>
<dbReference type="RefSeq" id="XP_042601129.1">
    <property type="nucleotide sequence ID" value="XM_042745195.1"/>
</dbReference>
<dbReference type="KEGG" id="ccar:122140663"/>
<dbReference type="PANTHER" id="PTHR46481">
    <property type="entry name" value="ZINC FINGER BED DOMAIN-CONTAINING PROTEIN 4"/>
    <property type="match status" value="1"/>
</dbReference>
<dbReference type="GO" id="GO:0046983">
    <property type="term" value="F:protein dimerization activity"/>
    <property type="evidence" value="ECO:0007669"/>
    <property type="project" value="InterPro"/>
</dbReference>
<dbReference type="GO" id="GO:0008270">
    <property type="term" value="F:zinc ion binding"/>
    <property type="evidence" value="ECO:0007669"/>
    <property type="project" value="UniProtKB-KW"/>
</dbReference>
<evidence type="ECO:0000256" key="4">
    <source>
        <dbReference type="ARBA" id="ARBA00022833"/>
    </source>
</evidence>
<comment type="subcellular location">
    <subcellularLocation>
        <location evidence="1">Nucleus</location>
    </subcellularLocation>
</comment>
<dbReference type="Pfam" id="PF02892">
    <property type="entry name" value="zf-BED"/>
    <property type="match status" value="1"/>
</dbReference>
<evidence type="ECO:0000313" key="12">
    <source>
        <dbReference type="RefSeq" id="XP_042601129.1"/>
    </source>
</evidence>
<evidence type="ECO:0000256" key="3">
    <source>
        <dbReference type="ARBA" id="ARBA00022771"/>
    </source>
</evidence>
<protein>
    <submittedName>
        <fullName evidence="12">Zinc finger BED domain-containing protein 4-like</fullName>
    </submittedName>
</protein>
<evidence type="ECO:0000256" key="10">
    <source>
        <dbReference type="SAM" id="MobiDB-lite"/>
    </source>
</evidence>
<proteinExistence type="predicted"/>
<dbReference type="PROSITE" id="PS50808">
    <property type="entry name" value="ZF_BED"/>
    <property type="match status" value="1"/>
</dbReference>
<organism evidence="12">
    <name type="scientific">Cyprinus carpio</name>
    <name type="common">Common carp</name>
    <dbReference type="NCBI Taxonomy" id="7962"/>
    <lineage>
        <taxon>Eukaryota</taxon>
        <taxon>Metazoa</taxon>
        <taxon>Chordata</taxon>
        <taxon>Craniata</taxon>
        <taxon>Vertebrata</taxon>
        <taxon>Euteleostomi</taxon>
        <taxon>Actinopterygii</taxon>
        <taxon>Neopterygii</taxon>
        <taxon>Teleostei</taxon>
        <taxon>Ostariophysi</taxon>
        <taxon>Cypriniformes</taxon>
        <taxon>Cyprinidae</taxon>
        <taxon>Cyprininae</taxon>
        <taxon>Cyprinus</taxon>
    </lineage>
</organism>
<reference evidence="12" key="1">
    <citation type="submission" date="2025-08" db="UniProtKB">
        <authorList>
            <consortium name="RefSeq"/>
        </authorList>
    </citation>
    <scope>IDENTIFICATION</scope>
    <source>
        <tissue evidence="12">Muscle</tissue>
    </source>
</reference>
<dbReference type="GO" id="GO:0005634">
    <property type="term" value="C:nucleus"/>
    <property type="evidence" value="ECO:0007669"/>
    <property type="project" value="UniProtKB-SubCell"/>
</dbReference>
<keyword evidence="6" id="KW-0238">DNA-binding</keyword>
<evidence type="ECO:0000256" key="6">
    <source>
        <dbReference type="ARBA" id="ARBA00023125"/>
    </source>
</evidence>
<accession>A0A9Q9XG02</accession>
<feature type="region of interest" description="Disordered" evidence="10">
    <location>
        <begin position="487"/>
        <end position="511"/>
    </location>
</feature>
<evidence type="ECO:0000256" key="7">
    <source>
        <dbReference type="ARBA" id="ARBA00023163"/>
    </source>
</evidence>
<gene>
    <name evidence="12" type="primary">LOC122140663</name>
</gene>
<dbReference type="SMART" id="SM00614">
    <property type="entry name" value="ZnF_BED"/>
    <property type="match status" value="1"/>
</dbReference>
<keyword evidence="3 9" id="KW-0863">Zinc-finger</keyword>
<feature type="domain" description="BED-type" evidence="11">
    <location>
        <begin position="18"/>
        <end position="74"/>
    </location>
</feature>
<dbReference type="InterPro" id="IPR052035">
    <property type="entry name" value="ZnF_BED_domain_contain"/>
</dbReference>
<keyword evidence="5" id="KW-0805">Transcription regulation</keyword>
<keyword evidence="4" id="KW-0862">Zinc</keyword>